<accession>A0AAV4MUB8</accession>
<name>A0AAV4MUB8_CAEEX</name>
<feature type="transmembrane region" description="Helical" evidence="1">
    <location>
        <begin position="94"/>
        <end position="114"/>
    </location>
</feature>
<reference evidence="2 3" key="1">
    <citation type="submission" date="2021-06" db="EMBL/GenBank/DDBJ databases">
        <title>Caerostris extrusa draft genome.</title>
        <authorList>
            <person name="Kono N."/>
            <person name="Arakawa K."/>
        </authorList>
    </citation>
    <scope>NUCLEOTIDE SEQUENCE [LARGE SCALE GENOMIC DNA]</scope>
</reference>
<keyword evidence="1" id="KW-0472">Membrane</keyword>
<evidence type="ECO:0000313" key="3">
    <source>
        <dbReference type="Proteomes" id="UP001054945"/>
    </source>
</evidence>
<sequence>MKKKESPERGAVVQRQAKLGLWNVPCGRYPLSPPLLLRFRLGFCWQNKPSSSGSVAPFPTILSSYSFASASCIVKGDDRGAPFLGAYGAGCYGASSWVANCWFLLLVFLSFVLVERESAMIYSI</sequence>
<evidence type="ECO:0000256" key="1">
    <source>
        <dbReference type="SAM" id="Phobius"/>
    </source>
</evidence>
<protein>
    <submittedName>
        <fullName evidence="2">Uncharacterized protein</fullName>
    </submittedName>
</protein>
<keyword evidence="3" id="KW-1185">Reference proteome</keyword>
<comment type="caution">
    <text evidence="2">The sequence shown here is derived from an EMBL/GenBank/DDBJ whole genome shotgun (WGS) entry which is preliminary data.</text>
</comment>
<dbReference type="Proteomes" id="UP001054945">
    <property type="component" value="Unassembled WGS sequence"/>
</dbReference>
<gene>
    <name evidence="2" type="ORF">CEXT_612131</name>
</gene>
<keyword evidence="1" id="KW-0812">Transmembrane</keyword>
<evidence type="ECO:0000313" key="2">
    <source>
        <dbReference type="EMBL" id="GIX75408.1"/>
    </source>
</evidence>
<organism evidence="2 3">
    <name type="scientific">Caerostris extrusa</name>
    <name type="common">Bark spider</name>
    <name type="synonym">Caerostris bankana</name>
    <dbReference type="NCBI Taxonomy" id="172846"/>
    <lineage>
        <taxon>Eukaryota</taxon>
        <taxon>Metazoa</taxon>
        <taxon>Ecdysozoa</taxon>
        <taxon>Arthropoda</taxon>
        <taxon>Chelicerata</taxon>
        <taxon>Arachnida</taxon>
        <taxon>Araneae</taxon>
        <taxon>Araneomorphae</taxon>
        <taxon>Entelegynae</taxon>
        <taxon>Araneoidea</taxon>
        <taxon>Araneidae</taxon>
        <taxon>Caerostris</taxon>
    </lineage>
</organism>
<dbReference type="EMBL" id="BPLR01002584">
    <property type="protein sequence ID" value="GIX75408.1"/>
    <property type="molecule type" value="Genomic_DNA"/>
</dbReference>
<dbReference type="AlphaFoldDB" id="A0AAV4MUB8"/>
<proteinExistence type="predicted"/>
<keyword evidence="1" id="KW-1133">Transmembrane helix</keyword>